<dbReference type="Pfam" id="PF24961">
    <property type="entry name" value="NfeD_membrane"/>
    <property type="match status" value="1"/>
</dbReference>
<feature type="transmembrane region" description="Helical" evidence="5">
    <location>
        <begin position="282"/>
        <end position="300"/>
    </location>
</feature>
<evidence type="ECO:0000256" key="2">
    <source>
        <dbReference type="ARBA" id="ARBA00022692"/>
    </source>
</evidence>
<sequence>MKKWRILLFLSVILLPFILTLTPDKSFSAADQVVYIIPLEETVEKGLSAFIDRSITDAENKGADIIIFEINTPGGAVDAATQIGKRIQDSTIPTVAFVNNDAISAGAFIALNADKIYMSHNGRMGAAGIIDQAGNTADEKAVSYWLSAMKGAAENNGRDPIYALAMADKEIDLPELGAEKGKFLTLTSKQALQVGYAEGVVKDRTDLLQTLGYEKAAVEQAELSLAEKIARFITNPIVVSILLTIGSLGLVVELYSPGFGIPGIMGISALLLFFYGHLVAGLAGLESIILFVVGIVLILLEFVLPGGIIGLIGLGAILTSFFLAGSSMMVISISLLVALVATIVVSIILVKIFGKKLHVFKKIILFDSTNSESGYVSNKNRMDLIGKQGIALTTLRPSGTAIINDERLDVVTQGNYIEKNTKIEVIKTEGSRIVVREVPDINK</sequence>
<evidence type="ECO:0000313" key="9">
    <source>
        <dbReference type="EMBL" id="THE15417.1"/>
    </source>
</evidence>
<evidence type="ECO:0000256" key="4">
    <source>
        <dbReference type="ARBA" id="ARBA00023136"/>
    </source>
</evidence>
<feature type="domain" description="NfeD-like C-terminal" evidence="6">
    <location>
        <begin position="383"/>
        <end position="436"/>
    </location>
</feature>
<proteinExistence type="predicted"/>
<dbReference type="PANTHER" id="PTHR33507:SF3">
    <property type="entry name" value="INNER MEMBRANE PROTEIN YBBJ"/>
    <property type="match status" value="1"/>
</dbReference>
<protein>
    <submittedName>
        <fullName evidence="9">Nodulation protein NfeD</fullName>
    </submittedName>
</protein>
<comment type="caution">
    <text evidence="9">The sequence shown here is derived from an EMBL/GenBank/DDBJ whole genome shotgun (WGS) entry which is preliminary data.</text>
</comment>
<feature type="transmembrane region" description="Helical" evidence="5">
    <location>
        <begin position="330"/>
        <end position="353"/>
    </location>
</feature>
<organism evidence="9 10">
    <name type="scientific">Bacillus timonensis</name>
    <dbReference type="NCBI Taxonomy" id="1033734"/>
    <lineage>
        <taxon>Bacteria</taxon>
        <taxon>Bacillati</taxon>
        <taxon>Bacillota</taxon>
        <taxon>Bacilli</taxon>
        <taxon>Bacillales</taxon>
        <taxon>Bacillaceae</taxon>
        <taxon>Bacillus</taxon>
    </lineage>
</organism>
<feature type="transmembrane region" description="Helical" evidence="5">
    <location>
        <begin position="259"/>
        <end position="276"/>
    </location>
</feature>
<dbReference type="EMBL" id="SLUB01000001">
    <property type="protein sequence ID" value="THE15417.1"/>
    <property type="molecule type" value="Genomic_DNA"/>
</dbReference>
<dbReference type="SUPFAM" id="SSF52096">
    <property type="entry name" value="ClpP/crotonase"/>
    <property type="match status" value="1"/>
</dbReference>
<comment type="subcellular location">
    <subcellularLocation>
        <location evidence="1">Membrane</location>
        <topology evidence="1">Multi-pass membrane protein</topology>
    </subcellularLocation>
</comment>
<keyword evidence="4 5" id="KW-0472">Membrane</keyword>
<evidence type="ECO:0000256" key="3">
    <source>
        <dbReference type="ARBA" id="ARBA00022989"/>
    </source>
</evidence>
<dbReference type="InterPro" id="IPR029045">
    <property type="entry name" value="ClpP/crotonase-like_dom_sf"/>
</dbReference>
<dbReference type="Pfam" id="PF01957">
    <property type="entry name" value="NfeD"/>
    <property type="match status" value="1"/>
</dbReference>
<feature type="transmembrane region" description="Helical" evidence="5">
    <location>
        <begin position="232"/>
        <end position="252"/>
    </location>
</feature>
<dbReference type="AlphaFoldDB" id="A0A4S3PZM6"/>
<evidence type="ECO:0000256" key="1">
    <source>
        <dbReference type="ARBA" id="ARBA00004141"/>
    </source>
</evidence>
<dbReference type="InterPro" id="IPR056739">
    <property type="entry name" value="NfeD_membrane"/>
</dbReference>
<dbReference type="InterPro" id="IPR056738">
    <property type="entry name" value="NfeD1b_N"/>
</dbReference>
<dbReference type="Gene3D" id="3.90.226.10">
    <property type="entry name" value="2-enoyl-CoA Hydratase, Chain A, domain 1"/>
    <property type="match status" value="1"/>
</dbReference>
<evidence type="ECO:0000259" key="6">
    <source>
        <dbReference type="Pfam" id="PF01957"/>
    </source>
</evidence>
<dbReference type="RefSeq" id="WP_136377735.1">
    <property type="nucleotide sequence ID" value="NZ_SLUB01000001.1"/>
</dbReference>
<evidence type="ECO:0000259" key="7">
    <source>
        <dbReference type="Pfam" id="PF24961"/>
    </source>
</evidence>
<reference evidence="9 10" key="1">
    <citation type="journal article" date="2019" name="Indoor Air">
        <title>Impacts of indoor surface finishes on bacterial viability.</title>
        <authorList>
            <person name="Hu J."/>
            <person name="Maamar S.B."/>
            <person name="Glawe A.J."/>
            <person name="Gottel N."/>
            <person name="Gilbert J.A."/>
            <person name="Hartmann E.M."/>
        </authorList>
    </citation>
    <scope>NUCLEOTIDE SEQUENCE [LARGE SCALE GENOMIC DNA]</scope>
    <source>
        <strain evidence="9 10">AF060A6</strain>
    </source>
</reference>
<dbReference type="Pfam" id="PF25145">
    <property type="entry name" value="NfeD1b_N"/>
    <property type="match status" value="1"/>
</dbReference>
<feature type="domain" description="NfeD1b N-terminal" evidence="8">
    <location>
        <begin position="33"/>
        <end position="220"/>
    </location>
</feature>
<dbReference type="SUPFAM" id="SSF141322">
    <property type="entry name" value="NfeD domain-like"/>
    <property type="match status" value="1"/>
</dbReference>
<dbReference type="Gene3D" id="2.40.50.140">
    <property type="entry name" value="Nucleic acid-binding proteins"/>
    <property type="match status" value="1"/>
</dbReference>
<dbReference type="PANTHER" id="PTHR33507">
    <property type="entry name" value="INNER MEMBRANE PROTEIN YBBJ"/>
    <property type="match status" value="1"/>
</dbReference>
<dbReference type="CDD" id="cd07021">
    <property type="entry name" value="Clp_protease_NfeD_like"/>
    <property type="match status" value="1"/>
</dbReference>
<gene>
    <name evidence="9" type="ORF">E1I69_00770</name>
</gene>
<dbReference type="InterPro" id="IPR052165">
    <property type="entry name" value="Membrane_assoc_protease"/>
</dbReference>
<evidence type="ECO:0000313" key="10">
    <source>
        <dbReference type="Proteomes" id="UP000306477"/>
    </source>
</evidence>
<evidence type="ECO:0000259" key="8">
    <source>
        <dbReference type="Pfam" id="PF25145"/>
    </source>
</evidence>
<dbReference type="InterPro" id="IPR002810">
    <property type="entry name" value="NfeD-like_C"/>
</dbReference>
<dbReference type="STRING" id="1033734.GCA_000285535_03548"/>
<keyword evidence="2 5" id="KW-0812">Transmembrane</keyword>
<dbReference type="GO" id="GO:0005886">
    <property type="term" value="C:plasma membrane"/>
    <property type="evidence" value="ECO:0007669"/>
    <property type="project" value="TreeGrafter"/>
</dbReference>
<keyword evidence="3 5" id="KW-1133">Transmembrane helix</keyword>
<dbReference type="OrthoDB" id="9806253at2"/>
<feature type="domain" description="NfeD integral membrane" evidence="7">
    <location>
        <begin position="238"/>
        <end position="351"/>
    </location>
</feature>
<dbReference type="InterPro" id="IPR012340">
    <property type="entry name" value="NA-bd_OB-fold"/>
</dbReference>
<dbReference type="Proteomes" id="UP000306477">
    <property type="component" value="Unassembled WGS sequence"/>
</dbReference>
<keyword evidence="10" id="KW-1185">Reference proteome</keyword>
<evidence type="ECO:0000256" key="5">
    <source>
        <dbReference type="SAM" id="Phobius"/>
    </source>
</evidence>
<name>A0A4S3PZM6_9BACI</name>
<accession>A0A4S3PZM6</accession>